<evidence type="ECO:0000256" key="13">
    <source>
        <dbReference type="ARBA" id="ARBA00030934"/>
    </source>
</evidence>
<keyword evidence="12 16" id="KW-0472">Membrane</keyword>
<dbReference type="EMBL" id="FNJD01000035">
    <property type="protein sequence ID" value="SDP74721.1"/>
    <property type="molecule type" value="Genomic_DNA"/>
</dbReference>
<dbReference type="InterPro" id="IPR003457">
    <property type="entry name" value="Transprt_MerT"/>
</dbReference>
<keyword evidence="5" id="KW-0475">Mercuric resistance</keyword>
<evidence type="ECO:0000256" key="7">
    <source>
        <dbReference type="ARBA" id="ARBA00022519"/>
    </source>
</evidence>
<evidence type="ECO:0000256" key="14">
    <source>
        <dbReference type="ARBA" id="ARBA00045720"/>
    </source>
</evidence>
<sequence length="155" mass="16814">MSLYFLQTVERWKEQDKGDSMDQTISDQTSDQTRQGGDDTTKGWGATGFGVLGALAMTSCCILPLVLVSFGVTGVFIAQLGALYAYKWYTFALSAAFIGYGFYKAYKPVSPDACADGTCARPINRTVMRVTLWAAAAVVAVAIGFPYITPFILKF</sequence>
<keyword evidence="6" id="KW-1003">Cell membrane</keyword>
<keyword evidence="4" id="KW-0813">Transport</keyword>
<evidence type="ECO:0000256" key="1">
    <source>
        <dbReference type="ARBA" id="ARBA00004429"/>
    </source>
</evidence>
<feature type="region of interest" description="Disordered" evidence="15">
    <location>
        <begin position="15"/>
        <end position="41"/>
    </location>
</feature>
<evidence type="ECO:0000256" key="5">
    <source>
        <dbReference type="ARBA" id="ARBA00022466"/>
    </source>
</evidence>
<evidence type="ECO:0000313" key="18">
    <source>
        <dbReference type="Proteomes" id="UP000198646"/>
    </source>
</evidence>
<keyword evidence="10" id="KW-0476">Mercury</keyword>
<dbReference type="Proteomes" id="UP000198646">
    <property type="component" value="Unassembled WGS sequence"/>
</dbReference>
<feature type="transmembrane region" description="Helical" evidence="16">
    <location>
        <begin position="49"/>
        <end position="77"/>
    </location>
</feature>
<evidence type="ECO:0000256" key="8">
    <source>
        <dbReference type="ARBA" id="ARBA00022692"/>
    </source>
</evidence>
<name>A0ABY0SY71_9RHOB</name>
<keyword evidence="8 16" id="KW-0812">Transmembrane</keyword>
<keyword evidence="11 16" id="KW-1133">Transmembrane helix</keyword>
<evidence type="ECO:0000256" key="9">
    <source>
        <dbReference type="ARBA" id="ARBA00022723"/>
    </source>
</evidence>
<evidence type="ECO:0000256" key="16">
    <source>
        <dbReference type="SAM" id="Phobius"/>
    </source>
</evidence>
<protein>
    <recommendedName>
        <fullName evidence="3">Mercuric transport protein MerT</fullName>
    </recommendedName>
    <alternativeName>
        <fullName evidence="13">Mercury ion transport protein</fullName>
    </alternativeName>
</protein>
<keyword evidence="9" id="KW-0479">Metal-binding</keyword>
<feature type="transmembrane region" description="Helical" evidence="16">
    <location>
        <begin position="132"/>
        <end position="153"/>
    </location>
</feature>
<evidence type="ECO:0000256" key="6">
    <source>
        <dbReference type="ARBA" id="ARBA00022475"/>
    </source>
</evidence>
<reference evidence="17 18" key="1">
    <citation type="submission" date="2016-10" db="EMBL/GenBank/DDBJ databases">
        <authorList>
            <person name="Varghese N."/>
            <person name="Submissions S."/>
        </authorList>
    </citation>
    <scope>NUCLEOTIDE SEQUENCE [LARGE SCALE GENOMIC DNA]</scope>
    <source>
        <strain evidence="17 18">DSM 17584</strain>
    </source>
</reference>
<gene>
    <name evidence="17" type="ORF">SAMN04488512_1356</name>
</gene>
<comment type="function">
    <text evidence="14">Involved in mercury resistance. Probably transfers a mercuric ion from the periplasmic Hg(2+)-binding protein MerP to the cytoplasmic mercuric reductase MerA.</text>
</comment>
<organism evidence="17 18">
    <name type="scientific">Sulfitobacter litoralis</name>
    <dbReference type="NCBI Taxonomy" id="335975"/>
    <lineage>
        <taxon>Bacteria</taxon>
        <taxon>Pseudomonadati</taxon>
        <taxon>Pseudomonadota</taxon>
        <taxon>Alphaproteobacteria</taxon>
        <taxon>Rhodobacterales</taxon>
        <taxon>Roseobacteraceae</taxon>
        <taxon>Sulfitobacter</taxon>
    </lineage>
</organism>
<evidence type="ECO:0000256" key="4">
    <source>
        <dbReference type="ARBA" id="ARBA00022448"/>
    </source>
</evidence>
<evidence type="ECO:0000256" key="15">
    <source>
        <dbReference type="SAM" id="MobiDB-lite"/>
    </source>
</evidence>
<evidence type="ECO:0000313" key="17">
    <source>
        <dbReference type="EMBL" id="SDP74721.1"/>
    </source>
</evidence>
<evidence type="ECO:0000256" key="10">
    <source>
        <dbReference type="ARBA" id="ARBA00022914"/>
    </source>
</evidence>
<dbReference type="Pfam" id="PF02411">
    <property type="entry name" value="MerT"/>
    <property type="match status" value="1"/>
</dbReference>
<keyword evidence="18" id="KW-1185">Reference proteome</keyword>
<feature type="transmembrane region" description="Helical" evidence="16">
    <location>
        <begin position="84"/>
        <end position="103"/>
    </location>
</feature>
<feature type="compositionally biased region" description="Polar residues" evidence="15">
    <location>
        <begin position="21"/>
        <end position="35"/>
    </location>
</feature>
<evidence type="ECO:0000256" key="11">
    <source>
        <dbReference type="ARBA" id="ARBA00022989"/>
    </source>
</evidence>
<comment type="caution">
    <text evidence="17">The sequence shown here is derived from an EMBL/GenBank/DDBJ whole genome shotgun (WGS) entry which is preliminary data.</text>
</comment>
<keyword evidence="7" id="KW-0997">Cell inner membrane</keyword>
<evidence type="ECO:0000256" key="2">
    <source>
        <dbReference type="ARBA" id="ARBA00008224"/>
    </source>
</evidence>
<comment type="subcellular location">
    <subcellularLocation>
        <location evidence="1">Cell inner membrane</location>
        <topology evidence="1">Multi-pass membrane protein</topology>
    </subcellularLocation>
</comment>
<proteinExistence type="inferred from homology"/>
<evidence type="ECO:0000256" key="3">
    <source>
        <dbReference type="ARBA" id="ARBA00017053"/>
    </source>
</evidence>
<accession>A0ABY0SY71</accession>
<comment type="similarity">
    <text evidence="2">Belongs to the MerT family.</text>
</comment>
<evidence type="ECO:0000256" key="12">
    <source>
        <dbReference type="ARBA" id="ARBA00023136"/>
    </source>
</evidence>